<proteinExistence type="inferred from homology"/>
<evidence type="ECO:0000256" key="15">
    <source>
        <dbReference type="ARBA" id="ARBA00036527"/>
    </source>
</evidence>
<evidence type="ECO:0000256" key="4">
    <source>
        <dbReference type="ARBA" id="ARBA00022475"/>
    </source>
</evidence>
<evidence type="ECO:0000256" key="16">
    <source>
        <dbReference type="ARBA" id="ARBA00041297"/>
    </source>
</evidence>
<evidence type="ECO:0000256" key="11">
    <source>
        <dbReference type="ARBA" id="ARBA00023055"/>
    </source>
</evidence>
<evidence type="ECO:0000256" key="17">
    <source>
        <dbReference type="ARBA" id="ARBA00046271"/>
    </source>
</evidence>
<dbReference type="GO" id="GO:0005324">
    <property type="term" value="F:long-chain fatty acid transmembrane transporter activity"/>
    <property type="evidence" value="ECO:0007669"/>
    <property type="project" value="TreeGrafter"/>
</dbReference>
<dbReference type="PROSITE" id="PS00455">
    <property type="entry name" value="AMP_BINDING"/>
    <property type="match status" value="1"/>
</dbReference>
<keyword evidence="12 22" id="KW-0472">Membrane</keyword>
<comment type="catalytic activity">
    <reaction evidence="18">
        <text>tetracosanoate + ATP + CoA = tetracosanoyl-CoA + AMP + diphosphate</text>
        <dbReference type="Rhea" id="RHEA:33639"/>
        <dbReference type="ChEBI" id="CHEBI:30616"/>
        <dbReference type="ChEBI" id="CHEBI:31014"/>
        <dbReference type="ChEBI" id="CHEBI:33019"/>
        <dbReference type="ChEBI" id="CHEBI:57287"/>
        <dbReference type="ChEBI" id="CHEBI:65052"/>
        <dbReference type="ChEBI" id="CHEBI:456215"/>
    </reaction>
    <physiologicalReaction direction="left-to-right" evidence="18">
        <dbReference type="Rhea" id="RHEA:33640"/>
    </physiologicalReaction>
</comment>
<comment type="catalytic activity">
    <reaction evidence="15">
        <text>a very long-chain fatty acid + ATP + CoA = a very long-chain fatty acyl-CoA + AMP + diphosphate</text>
        <dbReference type="Rhea" id="RHEA:54536"/>
        <dbReference type="ChEBI" id="CHEBI:30616"/>
        <dbReference type="ChEBI" id="CHEBI:33019"/>
        <dbReference type="ChEBI" id="CHEBI:57287"/>
        <dbReference type="ChEBI" id="CHEBI:58950"/>
        <dbReference type="ChEBI" id="CHEBI:138261"/>
        <dbReference type="ChEBI" id="CHEBI:456215"/>
    </reaction>
    <physiologicalReaction direction="left-to-right" evidence="15">
        <dbReference type="Rhea" id="RHEA:54537"/>
    </physiologicalReaction>
</comment>
<comment type="function">
    <text evidence="19">Acyl-CoA synthetase required for both the import of long chain fatty acids (LCFAs) (C14-C18) and the activation very long chain fatty acids (VLCFAs) (C20-C26) by esterification of the fatty acids into metabolically active CoA-thioesters for subsequent degradation or incorporation into phospholipids. The transport and fatty acyl-CoA synthetase activities are genetically separable and are thus independent activities. Esterifies VLCFAs in the peroxisome matrix. The VLCFAs are actively transported into peroxisomes by a PXA1-PXA2 heterodimeric transporter in the peroxisomal membrane.</text>
</comment>
<keyword evidence="11" id="KW-0445">Lipid transport</keyword>
<evidence type="ECO:0000256" key="5">
    <source>
        <dbReference type="ARBA" id="ARBA00022598"/>
    </source>
</evidence>
<dbReference type="InterPro" id="IPR020845">
    <property type="entry name" value="AMP-binding_CS"/>
</dbReference>
<dbReference type="Proteomes" id="UP001152888">
    <property type="component" value="Unassembled WGS sequence"/>
</dbReference>
<dbReference type="AlphaFoldDB" id="A0A9P0LPQ4"/>
<dbReference type="Pfam" id="PF00501">
    <property type="entry name" value="AMP-binding"/>
    <property type="match status" value="1"/>
</dbReference>
<dbReference type="PANTHER" id="PTHR43107:SF15">
    <property type="entry name" value="FATTY ACID TRANSPORT PROTEIN 3, ISOFORM A"/>
    <property type="match status" value="1"/>
</dbReference>
<dbReference type="GO" id="GO:0044539">
    <property type="term" value="P:long-chain fatty acid import into cell"/>
    <property type="evidence" value="ECO:0007669"/>
    <property type="project" value="TreeGrafter"/>
</dbReference>
<dbReference type="EC" id="6.2.1.3" evidence="14"/>
<keyword evidence="8" id="KW-0443">Lipid metabolism</keyword>
<dbReference type="PANTHER" id="PTHR43107">
    <property type="entry name" value="LONG-CHAIN FATTY ACID TRANSPORT PROTEIN"/>
    <property type="match status" value="1"/>
</dbReference>
<dbReference type="GO" id="GO:0005886">
    <property type="term" value="C:plasma membrane"/>
    <property type="evidence" value="ECO:0007669"/>
    <property type="project" value="UniProtKB-SubCell"/>
</dbReference>
<keyword evidence="8" id="KW-0276">Fatty acid metabolism</keyword>
<feature type="domain" description="AMP-binding enzyme C-terminal" evidence="24">
    <location>
        <begin position="511"/>
        <end position="586"/>
    </location>
</feature>
<comment type="subcellular location">
    <subcellularLocation>
        <location evidence="1">Cell membrane</location>
        <topology evidence="1">Multi-pass membrane protein</topology>
    </subcellularLocation>
    <subcellularLocation>
        <location evidence="17">Peroxisome membrane</location>
    </subcellularLocation>
</comment>
<evidence type="ECO:0000256" key="13">
    <source>
        <dbReference type="ARBA" id="ARBA00023140"/>
    </source>
</evidence>
<keyword evidence="5" id="KW-0436">Ligase</keyword>
<evidence type="ECO:0000256" key="20">
    <source>
        <dbReference type="ARBA" id="ARBA00068795"/>
    </source>
</evidence>
<keyword evidence="9" id="KW-0067">ATP-binding</keyword>
<keyword evidence="3" id="KW-0813">Transport</keyword>
<dbReference type="Pfam" id="PF13193">
    <property type="entry name" value="AMP-binding_C"/>
    <property type="match status" value="1"/>
</dbReference>
<dbReference type="FunFam" id="3.30.300.30:FF:000002">
    <property type="entry name" value="Long-chain fatty acid transport protein 1"/>
    <property type="match status" value="1"/>
</dbReference>
<dbReference type="EMBL" id="CAKOFQ010007396">
    <property type="protein sequence ID" value="CAH2000250.1"/>
    <property type="molecule type" value="Genomic_DNA"/>
</dbReference>
<evidence type="ECO:0000256" key="3">
    <source>
        <dbReference type="ARBA" id="ARBA00022448"/>
    </source>
</evidence>
<dbReference type="Gene3D" id="3.40.50.12780">
    <property type="entry name" value="N-terminal domain of ligase-like"/>
    <property type="match status" value="1"/>
</dbReference>
<evidence type="ECO:0000256" key="18">
    <source>
        <dbReference type="ARBA" id="ARBA00048666"/>
    </source>
</evidence>
<evidence type="ECO:0000256" key="2">
    <source>
        <dbReference type="ARBA" id="ARBA00006432"/>
    </source>
</evidence>
<dbReference type="InterPro" id="IPR000873">
    <property type="entry name" value="AMP-dep_synth/lig_dom"/>
</dbReference>
<dbReference type="GO" id="GO:0005778">
    <property type="term" value="C:peroxisomal membrane"/>
    <property type="evidence" value="ECO:0007669"/>
    <property type="project" value="UniProtKB-SubCell"/>
</dbReference>
<evidence type="ECO:0000256" key="22">
    <source>
        <dbReference type="SAM" id="Phobius"/>
    </source>
</evidence>
<sequence length="632" mass="71842">MLLEVIIHEVLILALIFIISWFFLTNRRYRYLYIIYKTLPRDLTALVRFGRLKYQLKTWVDSGMTIPKVFRTHVARHPNRVAFHFEDTYWTFQEIEDFSNRVANYFIKEGYQKGDSIALLLENRIEYVGIWLGLAKAGIITALVNTNLVSLPLLHCITVSHCKAAIYGSDYVDAIDGIRDKLQGMKLYEFITKDDVKAKDSDIDLKKELQNQPKSCPIERMDESNAKDKLIYIFTSGTTGMPKAAIIPHCRFMYGSLSLYCMSNLNDSDVFYNPLPLYHSAGGIVGVGQCFLFGLTVLIRRKFSASNFWKDCYKYKCTATNYIGETCRYILAAHNKDEPVPKHKVTKMVGNGLRAEIWEEFQRTFNVKQIFEFYGSTEGNANLINIDNTIGAVGFVPPLAPSSVYPVALIKCDDETKQPLRNKEGFCIRCGLGEPGLLVGKIDAKKSINQFAGYVDQKETNRKILQNVFSHGDSFFNTGDVLMKDELGYFYFVDRTGDTYRWKGENVSTTEVERVVSEIVGLKDCVAYGVEVPKHEGKAGMLAIVDADDKLDKEALVEQLKTHLPSYAIPLFLRITRSVPMTGTFKVKKNELRKEGFSEVTGDEVYFLDMKSGKYVPVAQICDKLREGTLKL</sequence>
<evidence type="ECO:0000256" key="19">
    <source>
        <dbReference type="ARBA" id="ARBA00060276"/>
    </source>
</evidence>
<keyword evidence="4" id="KW-1003">Cell membrane</keyword>
<reference evidence="25" key="1">
    <citation type="submission" date="2022-03" db="EMBL/GenBank/DDBJ databases">
        <authorList>
            <person name="Sayadi A."/>
        </authorList>
    </citation>
    <scope>NUCLEOTIDE SEQUENCE</scope>
</reference>
<dbReference type="GO" id="GO:0005789">
    <property type="term" value="C:endoplasmic reticulum membrane"/>
    <property type="evidence" value="ECO:0007669"/>
    <property type="project" value="TreeGrafter"/>
</dbReference>
<dbReference type="InterPro" id="IPR042099">
    <property type="entry name" value="ANL_N_sf"/>
</dbReference>
<feature type="domain" description="AMP-dependent synthetase/ligase" evidence="23">
    <location>
        <begin position="70"/>
        <end position="396"/>
    </location>
</feature>
<accession>A0A9P0LPQ4</accession>
<evidence type="ECO:0000256" key="14">
    <source>
        <dbReference type="ARBA" id="ARBA00026121"/>
    </source>
</evidence>
<evidence type="ECO:0000313" key="26">
    <source>
        <dbReference type="Proteomes" id="UP001152888"/>
    </source>
</evidence>
<organism evidence="25 26">
    <name type="scientific">Acanthoscelides obtectus</name>
    <name type="common">Bean weevil</name>
    <name type="synonym">Bruchus obtectus</name>
    <dbReference type="NCBI Taxonomy" id="200917"/>
    <lineage>
        <taxon>Eukaryota</taxon>
        <taxon>Metazoa</taxon>
        <taxon>Ecdysozoa</taxon>
        <taxon>Arthropoda</taxon>
        <taxon>Hexapoda</taxon>
        <taxon>Insecta</taxon>
        <taxon>Pterygota</taxon>
        <taxon>Neoptera</taxon>
        <taxon>Endopterygota</taxon>
        <taxon>Coleoptera</taxon>
        <taxon>Polyphaga</taxon>
        <taxon>Cucujiformia</taxon>
        <taxon>Chrysomeloidea</taxon>
        <taxon>Chrysomelidae</taxon>
        <taxon>Bruchinae</taxon>
        <taxon>Bruchini</taxon>
        <taxon>Acanthoscelides</taxon>
    </lineage>
</organism>
<feature type="transmembrane region" description="Helical" evidence="22">
    <location>
        <begin position="6"/>
        <end position="24"/>
    </location>
</feature>
<comment type="similarity">
    <text evidence="2">Belongs to the ATP-dependent AMP-binding enzyme family.</text>
</comment>
<keyword evidence="7" id="KW-0547">Nucleotide-binding</keyword>
<dbReference type="NCBIfam" id="NF006134">
    <property type="entry name" value="PRK08279.1"/>
    <property type="match status" value="1"/>
</dbReference>
<keyword evidence="10 22" id="KW-1133">Transmembrane helix</keyword>
<dbReference type="InterPro" id="IPR045851">
    <property type="entry name" value="AMP-bd_C_sf"/>
</dbReference>
<evidence type="ECO:0000256" key="9">
    <source>
        <dbReference type="ARBA" id="ARBA00022840"/>
    </source>
</evidence>
<dbReference type="OrthoDB" id="288590at2759"/>
<feature type="transmembrane region" description="Helical" evidence="22">
    <location>
        <begin position="230"/>
        <end position="257"/>
    </location>
</feature>
<dbReference type="GO" id="GO:0005524">
    <property type="term" value="F:ATP binding"/>
    <property type="evidence" value="ECO:0007669"/>
    <property type="project" value="UniProtKB-KW"/>
</dbReference>
<keyword evidence="26" id="KW-1185">Reference proteome</keyword>
<keyword evidence="6 22" id="KW-0812">Transmembrane</keyword>
<gene>
    <name evidence="25" type="ORF">ACAOBT_LOCUS25436</name>
</gene>
<evidence type="ECO:0000256" key="12">
    <source>
        <dbReference type="ARBA" id="ARBA00023136"/>
    </source>
</evidence>
<comment type="caution">
    <text evidence="25">The sequence shown here is derived from an EMBL/GenBank/DDBJ whole genome shotgun (WGS) entry which is preliminary data.</text>
</comment>
<evidence type="ECO:0000259" key="24">
    <source>
        <dbReference type="Pfam" id="PF13193"/>
    </source>
</evidence>
<evidence type="ECO:0000313" key="25">
    <source>
        <dbReference type="EMBL" id="CAH2000250.1"/>
    </source>
</evidence>
<protein>
    <recommendedName>
        <fullName evidence="20">Very long-chain fatty acid transport protein</fullName>
        <ecNumber evidence="14">6.2.1.3</ecNumber>
    </recommendedName>
    <alternativeName>
        <fullName evidence="16">Long-chain-fatty-acid--CoA ligase</fullName>
    </alternativeName>
    <alternativeName>
        <fullName evidence="21">Very-long-chain acyl-CoA synthetase</fullName>
    </alternativeName>
</protein>
<evidence type="ECO:0000256" key="8">
    <source>
        <dbReference type="ARBA" id="ARBA00022832"/>
    </source>
</evidence>
<feature type="transmembrane region" description="Helical" evidence="22">
    <location>
        <begin position="277"/>
        <end position="299"/>
    </location>
</feature>
<evidence type="ECO:0000256" key="7">
    <source>
        <dbReference type="ARBA" id="ARBA00022741"/>
    </source>
</evidence>
<evidence type="ECO:0000256" key="21">
    <source>
        <dbReference type="ARBA" id="ARBA00078285"/>
    </source>
</evidence>
<dbReference type="SUPFAM" id="SSF56801">
    <property type="entry name" value="Acetyl-CoA synthetase-like"/>
    <property type="match status" value="1"/>
</dbReference>
<keyword evidence="13" id="KW-0576">Peroxisome</keyword>
<name>A0A9P0LPQ4_ACAOB</name>
<evidence type="ECO:0000259" key="23">
    <source>
        <dbReference type="Pfam" id="PF00501"/>
    </source>
</evidence>
<dbReference type="Gene3D" id="3.30.300.30">
    <property type="match status" value="1"/>
</dbReference>
<dbReference type="InterPro" id="IPR025110">
    <property type="entry name" value="AMP-bd_C"/>
</dbReference>
<evidence type="ECO:0000256" key="10">
    <source>
        <dbReference type="ARBA" id="ARBA00022989"/>
    </source>
</evidence>
<dbReference type="FunFam" id="3.40.50.12780:FF:000019">
    <property type="entry name" value="Long-chain fatty acid transporter"/>
    <property type="match status" value="1"/>
</dbReference>
<dbReference type="GO" id="GO:0004467">
    <property type="term" value="F:long-chain fatty acid-CoA ligase activity"/>
    <property type="evidence" value="ECO:0007669"/>
    <property type="project" value="UniProtKB-EC"/>
</dbReference>
<evidence type="ECO:0000256" key="1">
    <source>
        <dbReference type="ARBA" id="ARBA00004651"/>
    </source>
</evidence>
<evidence type="ECO:0000256" key="6">
    <source>
        <dbReference type="ARBA" id="ARBA00022692"/>
    </source>
</evidence>